<comment type="caution">
    <text evidence="1">The sequence shown here is derived from an EMBL/GenBank/DDBJ whole genome shotgun (WGS) entry which is preliminary data.</text>
</comment>
<protein>
    <submittedName>
        <fullName evidence="1">Uncharacterized protein</fullName>
    </submittedName>
</protein>
<gene>
    <name evidence="1" type="ORF">DPMN_069447</name>
</gene>
<name>A0A9D4BN31_DREPO</name>
<organism evidence="1 2">
    <name type="scientific">Dreissena polymorpha</name>
    <name type="common">Zebra mussel</name>
    <name type="synonym">Mytilus polymorpha</name>
    <dbReference type="NCBI Taxonomy" id="45954"/>
    <lineage>
        <taxon>Eukaryota</taxon>
        <taxon>Metazoa</taxon>
        <taxon>Spiralia</taxon>
        <taxon>Lophotrochozoa</taxon>
        <taxon>Mollusca</taxon>
        <taxon>Bivalvia</taxon>
        <taxon>Autobranchia</taxon>
        <taxon>Heteroconchia</taxon>
        <taxon>Euheterodonta</taxon>
        <taxon>Imparidentia</taxon>
        <taxon>Neoheterodontei</taxon>
        <taxon>Myida</taxon>
        <taxon>Dreissenoidea</taxon>
        <taxon>Dreissenidae</taxon>
        <taxon>Dreissena</taxon>
    </lineage>
</organism>
<keyword evidence="2" id="KW-1185">Reference proteome</keyword>
<dbReference type="AlphaFoldDB" id="A0A9D4BN31"/>
<accession>A0A9D4BN31</accession>
<proteinExistence type="predicted"/>
<evidence type="ECO:0000313" key="1">
    <source>
        <dbReference type="EMBL" id="KAH3709981.1"/>
    </source>
</evidence>
<sequence length="59" mass="6381">MTLGIETKAGNSEKVFVVSPVKRNSFIQGTVLMTYAIACIVLVETYNIDVTSSPNTITD</sequence>
<dbReference type="EMBL" id="JAIWYP010000014">
    <property type="protein sequence ID" value="KAH3709981.1"/>
    <property type="molecule type" value="Genomic_DNA"/>
</dbReference>
<evidence type="ECO:0000313" key="2">
    <source>
        <dbReference type="Proteomes" id="UP000828390"/>
    </source>
</evidence>
<dbReference type="Proteomes" id="UP000828390">
    <property type="component" value="Unassembled WGS sequence"/>
</dbReference>
<reference evidence="1" key="1">
    <citation type="journal article" date="2019" name="bioRxiv">
        <title>The Genome of the Zebra Mussel, Dreissena polymorpha: A Resource for Invasive Species Research.</title>
        <authorList>
            <person name="McCartney M.A."/>
            <person name="Auch B."/>
            <person name="Kono T."/>
            <person name="Mallez S."/>
            <person name="Zhang Y."/>
            <person name="Obille A."/>
            <person name="Becker A."/>
            <person name="Abrahante J.E."/>
            <person name="Garbe J."/>
            <person name="Badalamenti J.P."/>
            <person name="Herman A."/>
            <person name="Mangelson H."/>
            <person name="Liachko I."/>
            <person name="Sullivan S."/>
            <person name="Sone E.D."/>
            <person name="Koren S."/>
            <person name="Silverstein K.A.T."/>
            <person name="Beckman K.B."/>
            <person name="Gohl D.M."/>
        </authorList>
    </citation>
    <scope>NUCLEOTIDE SEQUENCE</scope>
    <source>
        <strain evidence="1">Duluth1</strain>
        <tissue evidence="1">Whole animal</tissue>
    </source>
</reference>
<reference evidence="1" key="2">
    <citation type="submission" date="2020-11" db="EMBL/GenBank/DDBJ databases">
        <authorList>
            <person name="McCartney M.A."/>
            <person name="Auch B."/>
            <person name="Kono T."/>
            <person name="Mallez S."/>
            <person name="Becker A."/>
            <person name="Gohl D.M."/>
            <person name="Silverstein K.A.T."/>
            <person name="Koren S."/>
            <person name="Bechman K.B."/>
            <person name="Herman A."/>
            <person name="Abrahante J.E."/>
            <person name="Garbe J."/>
        </authorList>
    </citation>
    <scope>NUCLEOTIDE SEQUENCE</scope>
    <source>
        <strain evidence="1">Duluth1</strain>
        <tissue evidence="1">Whole animal</tissue>
    </source>
</reference>